<feature type="region of interest" description="Disordered" evidence="2">
    <location>
        <begin position="438"/>
        <end position="499"/>
    </location>
</feature>
<dbReference type="PANTHER" id="PTHR22550:SF14">
    <property type="entry name" value="VWFA DOMAIN-CONTAINING PROTEIN"/>
    <property type="match status" value="1"/>
</dbReference>
<dbReference type="Proteomes" id="UP000593719">
    <property type="component" value="Chromosome"/>
</dbReference>
<dbReference type="Pfam" id="PF13519">
    <property type="entry name" value="VWA_2"/>
    <property type="match status" value="1"/>
</dbReference>
<proteinExistence type="predicted"/>
<keyword evidence="3" id="KW-1133">Transmembrane helix</keyword>
<name>A0A7M1B306_9BACT</name>
<dbReference type="PANTHER" id="PTHR22550">
    <property type="entry name" value="SPORE GERMINATION PROTEIN"/>
    <property type="match status" value="1"/>
</dbReference>
<dbReference type="AlphaFoldDB" id="A0A7M1B306"/>
<evidence type="ECO:0000256" key="3">
    <source>
        <dbReference type="SAM" id="Phobius"/>
    </source>
</evidence>
<feature type="domain" description="VWFA" evidence="4">
    <location>
        <begin position="66"/>
        <end position="255"/>
    </location>
</feature>
<dbReference type="PROSITE" id="PS50005">
    <property type="entry name" value="TPR"/>
    <property type="match status" value="2"/>
</dbReference>
<keyword evidence="3" id="KW-0472">Membrane</keyword>
<accession>A0A7M1B306</accession>
<evidence type="ECO:0000256" key="2">
    <source>
        <dbReference type="SAM" id="MobiDB-lite"/>
    </source>
</evidence>
<feature type="compositionally biased region" description="Low complexity" evidence="2">
    <location>
        <begin position="456"/>
        <end position="480"/>
    </location>
</feature>
<gene>
    <name evidence="5" type="ORF">FJR45_09215</name>
</gene>
<dbReference type="KEGG" id="ssei:FJR45_09215"/>
<dbReference type="PROSITE" id="PS50234">
    <property type="entry name" value="VWFA"/>
    <property type="match status" value="1"/>
</dbReference>
<evidence type="ECO:0000313" key="6">
    <source>
        <dbReference type="Proteomes" id="UP000593719"/>
    </source>
</evidence>
<dbReference type="SUPFAM" id="SSF48452">
    <property type="entry name" value="TPR-like"/>
    <property type="match status" value="1"/>
</dbReference>
<keyword evidence="1" id="KW-0802">TPR repeat</keyword>
<evidence type="ECO:0000256" key="1">
    <source>
        <dbReference type="PROSITE-ProRule" id="PRU00339"/>
    </source>
</evidence>
<dbReference type="InterPro" id="IPR019734">
    <property type="entry name" value="TPR_rpt"/>
</dbReference>
<evidence type="ECO:0000259" key="4">
    <source>
        <dbReference type="PROSITE" id="PS50234"/>
    </source>
</evidence>
<dbReference type="InterPro" id="IPR050768">
    <property type="entry name" value="UPF0353/GerABKA_families"/>
</dbReference>
<feature type="transmembrane region" description="Helical" evidence="3">
    <location>
        <begin position="36"/>
        <end position="53"/>
    </location>
</feature>
<keyword evidence="3" id="KW-0812">Transmembrane</keyword>
<feature type="repeat" description="TPR" evidence="1">
    <location>
        <begin position="346"/>
        <end position="379"/>
    </location>
</feature>
<organism evidence="5 6">
    <name type="scientific">Sulfurimonas sediminis</name>
    <dbReference type="NCBI Taxonomy" id="2590020"/>
    <lineage>
        <taxon>Bacteria</taxon>
        <taxon>Pseudomonadati</taxon>
        <taxon>Campylobacterota</taxon>
        <taxon>Epsilonproteobacteria</taxon>
        <taxon>Campylobacterales</taxon>
        <taxon>Sulfurimonadaceae</taxon>
        <taxon>Sulfurimonas</taxon>
    </lineage>
</organism>
<reference evidence="5 6" key="1">
    <citation type="submission" date="2019-06" db="EMBL/GenBank/DDBJ databases">
        <title>Sulfurimonas gotlandica sp. nov., a chemoautotrophic and psychrotolerant epsilonproteobacterium isolated from a pelagic redoxcline, and an emended description of the genus Sulfurimonas.</title>
        <authorList>
            <person name="Wang S."/>
            <person name="Jiang L."/>
            <person name="Shao Z."/>
        </authorList>
    </citation>
    <scope>NUCLEOTIDE SEQUENCE [LARGE SCALE GENOMIC DNA]</scope>
    <source>
        <strain evidence="5 6">S2-6</strain>
    </source>
</reference>
<sequence length="523" mass="59769">MTLLYPWVLSFVIPLYFYYKNDIKETQQKTKRQKNLLYLSLLFMLFALSRPVIINKPIEQKFDAQDYIIALDASFSMQADDLKPTRYEVAKKNIASLLRQLNQDRFSIFAFTSNAMLISPPTTDSTISMMALNSLEPKYILTKGTSLLSLFQSIAKTSYKQKNLIIFTDGGEDKDLASLVDICKKNTIIPYIVATGSTKGTTLKKNNKAILDNNENLVISKTNPLLKPLAQECGGKYYTLNSTDTDITQAIINDLQKQDTAVQSKTKVLSYQELFVFPLSMAILSFFLSVTKLHQLFVFLPLLFIPYPVHAASLFDFYHYKKAKEAYQQKNYTAAAQEFLKLSPSVESYYNSAVAYCKAKNYKKAVALFSQIHSPNPKLKQNIFYNLGNCAVALKKYSRAKQYYQKSLALGFDKDTFDNLMLLYKLGLQDEKKLAQMLPKNSKQQKEQPKQKQTQKKNTNQSSASNSQQKASQKSSGSGKNSKKKRENQNLLHVKKKNKSKYKLGYRAYELINKGYTNEKHPW</sequence>
<dbReference type="RefSeq" id="WP_193150278.1">
    <property type="nucleotide sequence ID" value="NZ_CP041235.1"/>
</dbReference>
<dbReference type="InterPro" id="IPR002035">
    <property type="entry name" value="VWF_A"/>
</dbReference>
<dbReference type="SMART" id="SM00327">
    <property type="entry name" value="VWA"/>
    <property type="match status" value="1"/>
</dbReference>
<protein>
    <submittedName>
        <fullName evidence="5">VWA domain-containing protein</fullName>
    </submittedName>
</protein>
<evidence type="ECO:0000313" key="5">
    <source>
        <dbReference type="EMBL" id="QOP44111.1"/>
    </source>
</evidence>
<dbReference type="Gene3D" id="1.25.40.10">
    <property type="entry name" value="Tetratricopeptide repeat domain"/>
    <property type="match status" value="1"/>
</dbReference>
<dbReference type="InterPro" id="IPR036465">
    <property type="entry name" value="vWFA_dom_sf"/>
</dbReference>
<dbReference type="SMART" id="SM00028">
    <property type="entry name" value="TPR"/>
    <property type="match status" value="2"/>
</dbReference>
<dbReference type="SUPFAM" id="SSF53300">
    <property type="entry name" value="vWA-like"/>
    <property type="match status" value="1"/>
</dbReference>
<feature type="repeat" description="TPR" evidence="1">
    <location>
        <begin position="381"/>
        <end position="414"/>
    </location>
</feature>
<dbReference type="InterPro" id="IPR011990">
    <property type="entry name" value="TPR-like_helical_dom_sf"/>
</dbReference>
<keyword evidence="6" id="KW-1185">Reference proteome</keyword>
<dbReference type="Gene3D" id="3.40.50.410">
    <property type="entry name" value="von Willebrand factor, type A domain"/>
    <property type="match status" value="1"/>
</dbReference>
<dbReference type="EMBL" id="CP041235">
    <property type="protein sequence ID" value="QOP44111.1"/>
    <property type="molecule type" value="Genomic_DNA"/>
</dbReference>